<feature type="binding site" evidence="10">
    <location>
        <begin position="276"/>
        <end position="279"/>
    </location>
    <ligand>
        <name>GTP</name>
        <dbReference type="ChEBI" id="CHEBI:37565"/>
    </ligand>
</feature>
<dbReference type="Pfam" id="PF10396">
    <property type="entry name" value="TrmE_N"/>
    <property type="match status" value="1"/>
</dbReference>
<dbReference type="PANTHER" id="PTHR42714:SF2">
    <property type="entry name" value="TRNA MODIFICATION GTPASE GTPBP3, MITOCHONDRIAL"/>
    <property type="match status" value="1"/>
</dbReference>
<dbReference type="Proteomes" id="UP000199158">
    <property type="component" value="Unassembled WGS sequence"/>
</dbReference>
<comment type="subcellular location">
    <subcellularLocation>
        <location evidence="10">Cytoplasm</location>
    </subcellularLocation>
</comment>
<evidence type="ECO:0000256" key="10">
    <source>
        <dbReference type="HAMAP-Rule" id="MF_00379"/>
    </source>
</evidence>
<dbReference type="SUPFAM" id="SSF52540">
    <property type="entry name" value="P-loop containing nucleoside triphosphate hydrolases"/>
    <property type="match status" value="1"/>
</dbReference>
<feature type="binding site" evidence="10">
    <location>
        <position position="236"/>
    </location>
    <ligand>
        <name>Mg(2+)</name>
        <dbReference type="ChEBI" id="CHEBI:18420"/>
    </ligand>
</feature>
<dbReference type="EC" id="3.6.-.-" evidence="10"/>
<dbReference type="GO" id="GO:0005829">
    <property type="term" value="C:cytosol"/>
    <property type="evidence" value="ECO:0007669"/>
    <property type="project" value="TreeGrafter"/>
</dbReference>
<feature type="domain" description="TrmE-type G" evidence="12">
    <location>
        <begin position="222"/>
        <end position="379"/>
    </location>
</feature>
<keyword evidence="14" id="KW-1185">Reference proteome</keyword>
<dbReference type="GO" id="GO:0005525">
    <property type="term" value="F:GTP binding"/>
    <property type="evidence" value="ECO:0007669"/>
    <property type="project" value="UniProtKB-UniRule"/>
</dbReference>
<keyword evidence="2 10" id="KW-0963">Cytoplasm</keyword>
<evidence type="ECO:0000256" key="9">
    <source>
        <dbReference type="ARBA" id="ARBA00023134"/>
    </source>
</evidence>
<dbReference type="InterPro" id="IPR027417">
    <property type="entry name" value="P-loop_NTPase"/>
</dbReference>
<dbReference type="STRING" id="474960.SAMN05216180_2151"/>
<proteinExistence type="inferred from homology"/>
<dbReference type="PROSITE" id="PS51709">
    <property type="entry name" value="G_TRME"/>
    <property type="match status" value="1"/>
</dbReference>
<feature type="binding site" evidence="10">
    <location>
        <position position="257"/>
    </location>
    <ligand>
        <name>Mg(2+)</name>
        <dbReference type="ChEBI" id="CHEBI:18420"/>
    </ligand>
</feature>
<dbReference type="Pfam" id="PF12631">
    <property type="entry name" value="MnmE_helical"/>
    <property type="match status" value="1"/>
</dbReference>
<dbReference type="InterPro" id="IPR027368">
    <property type="entry name" value="MnmE_dom2"/>
</dbReference>
<evidence type="ECO:0000256" key="4">
    <source>
        <dbReference type="ARBA" id="ARBA00022723"/>
    </source>
</evidence>
<dbReference type="InterPro" id="IPR006073">
    <property type="entry name" value="GTP-bd"/>
</dbReference>
<comment type="cofactor">
    <cofactor evidence="10">
        <name>K(+)</name>
        <dbReference type="ChEBI" id="CHEBI:29103"/>
    </cofactor>
    <text evidence="10">Binds 1 potassium ion per subunit.</text>
</comment>
<sequence length="457" mass="48823">MSLKATTIAAISTPLAVGGIGVIRISGNQARQIASKVFAPVSSREICTVSGYTALYGRVFDQEGDIDDAVATVFISPRSYTGEDVVELSCHGGLYLVQRVLRAVLNAGAVLAEAGEFTKRAFLNGKLSLTQAEAVMDLISAQGEQAARSALSTRDGVLFRKIAGITKGLLEIAAHLSAWVDYPDEEIPEITDTEILTSLQSAKMQLAQLLSTFDVGRVIKEGVETAIVGRPNVGKSTLMNLLAGFQRSIVTDIPGTTRDIVEDTVNVGGAVLRLADTAGLRETDDVVESVGVELARKKLETAGLILAVFDSSEKLSQEDMRLIESMKNRPAIAIINKSDLERKIDADFIKQNISHTVYTSAQSGQGVDVLAKTITDVLGLFHFDSSSAIIANERQRCCAQRAKTSVDEALDALNSCFTFDAVNVCIDDAIAALLELTGERASEAVVNEVFSNFCVGK</sequence>
<dbReference type="GO" id="GO:0030488">
    <property type="term" value="P:tRNA methylation"/>
    <property type="evidence" value="ECO:0007669"/>
    <property type="project" value="TreeGrafter"/>
</dbReference>
<dbReference type="FunFam" id="3.30.1360.120:FF:000003">
    <property type="entry name" value="tRNA modification GTPase MnmE"/>
    <property type="match status" value="1"/>
</dbReference>
<evidence type="ECO:0000256" key="2">
    <source>
        <dbReference type="ARBA" id="ARBA00022490"/>
    </source>
</evidence>
<feature type="binding site" evidence="10">
    <location>
        <position position="253"/>
    </location>
    <ligand>
        <name>K(+)</name>
        <dbReference type="ChEBI" id="CHEBI:29103"/>
    </ligand>
</feature>
<dbReference type="CDD" id="cd04164">
    <property type="entry name" value="trmE"/>
    <property type="match status" value="1"/>
</dbReference>
<keyword evidence="3 10" id="KW-0819">tRNA processing</keyword>
<evidence type="ECO:0000313" key="14">
    <source>
        <dbReference type="Proteomes" id="UP000199158"/>
    </source>
</evidence>
<keyword evidence="6 10" id="KW-0378">Hydrolase</keyword>
<feature type="binding site" evidence="10">
    <location>
        <position position="256"/>
    </location>
    <ligand>
        <name>K(+)</name>
        <dbReference type="ChEBI" id="CHEBI:29103"/>
    </ligand>
</feature>
<dbReference type="Gene3D" id="1.20.120.430">
    <property type="entry name" value="tRNA modification GTPase MnmE domain 2"/>
    <property type="match status" value="1"/>
</dbReference>
<gene>
    <name evidence="10" type="primary">mnmE</name>
    <name evidence="10" type="synonym">trmE</name>
    <name evidence="13" type="ORF">SAMN05216180_2151</name>
</gene>
<dbReference type="NCBIfam" id="TIGR00231">
    <property type="entry name" value="small_GTP"/>
    <property type="match status" value="1"/>
</dbReference>
<dbReference type="AlphaFoldDB" id="A0A1H8CIL3"/>
<dbReference type="Gene3D" id="3.40.50.300">
    <property type="entry name" value="P-loop containing nucleotide triphosphate hydrolases"/>
    <property type="match status" value="1"/>
</dbReference>
<accession>A0A1H8CIL3</accession>
<dbReference type="Gene3D" id="3.30.1360.120">
    <property type="entry name" value="Probable tRNA modification gtpase trme, domain 1"/>
    <property type="match status" value="1"/>
</dbReference>
<feature type="binding site" evidence="10">
    <location>
        <position position="232"/>
    </location>
    <ligand>
        <name>K(+)</name>
        <dbReference type="ChEBI" id="CHEBI:29103"/>
    </ligand>
</feature>
<comment type="subunit">
    <text evidence="10">Homodimer. Heterotetramer of two MnmE and two MnmG subunits.</text>
</comment>
<feature type="binding site" evidence="10">
    <location>
        <position position="126"/>
    </location>
    <ligand>
        <name>(6S)-5-formyl-5,6,7,8-tetrahydrofolate</name>
        <dbReference type="ChEBI" id="CHEBI:57457"/>
    </ligand>
</feature>
<feature type="binding site" evidence="10">
    <location>
        <position position="457"/>
    </location>
    <ligand>
        <name>(6S)-5-formyl-5,6,7,8-tetrahydrofolate</name>
        <dbReference type="ChEBI" id="CHEBI:57457"/>
    </ligand>
</feature>
<comment type="caution">
    <text evidence="10">Lacks conserved residue(s) required for the propagation of feature annotation.</text>
</comment>
<dbReference type="InterPro" id="IPR025867">
    <property type="entry name" value="MnmE_helical"/>
</dbReference>
<organism evidence="13 14">
    <name type="scientific">Hydrogenoanaerobacterium saccharovorans</name>
    <dbReference type="NCBI Taxonomy" id="474960"/>
    <lineage>
        <taxon>Bacteria</taxon>
        <taxon>Bacillati</taxon>
        <taxon>Bacillota</taxon>
        <taxon>Clostridia</taxon>
        <taxon>Eubacteriales</taxon>
        <taxon>Oscillospiraceae</taxon>
        <taxon>Hydrogenoanaerobacterium</taxon>
    </lineage>
</organism>
<evidence type="ECO:0000256" key="7">
    <source>
        <dbReference type="ARBA" id="ARBA00022842"/>
    </source>
</evidence>
<comment type="function">
    <text evidence="10">Exhibits a very high intrinsic GTPase hydrolysis rate. Involved in the addition of a carboxymethylaminomethyl (cmnm) group at the wobble position (U34) of certain tRNAs, forming tRNA-cmnm(5)s(2)U34.</text>
</comment>
<evidence type="ECO:0000313" key="13">
    <source>
        <dbReference type="EMBL" id="SEM94826.1"/>
    </source>
</evidence>
<evidence type="ECO:0000256" key="1">
    <source>
        <dbReference type="ARBA" id="ARBA00011043"/>
    </source>
</evidence>
<dbReference type="GO" id="GO:0046872">
    <property type="term" value="F:metal ion binding"/>
    <property type="evidence" value="ECO:0007669"/>
    <property type="project" value="UniProtKB-KW"/>
</dbReference>
<dbReference type="InterPro" id="IPR027266">
    <property type="entry name" value="TrmE/GcvT-like"/>
</dbReference>
<evidence type="ECO:0000256" key="3">
    <source>
        <dbReference type="ARBA" id="ARBA00022694"/>
    </source>
</evidence>
<dbReference type="InterPro" id="IPR004520">
    <property type="entry name" value="GTPase_MnmE"/>
</dbReference>
<dbReference type="Pfam" id="PF01926">
    <property type="entry name" value="MMR_HSR1"/>
    <property type="match status" value="1"/>
</dbReference>
<dbReference type="GO" id="GO:0003924">
    <property type="term" value="F:GTPase activity"/>
    <property type="evidence" value="ECO:0007669"/>
    <property type="project" value="UniProtKB-UniRule"/>
</dbReference>
<keyword evidence="4 10" id="KW-0479">Metal-binding</keyword>
<feature type="binding site" evidence="10">
    <location>
        <begin position="232"/>
        <end position="237"/>
    </location>
    <ligand>
        <name>GTP</name>
        <dbReference type="ChEBI" id="CHEBI:37565"/>
    </ligand>
</feature>
<dbReference type="GO" id="GO:0042802">
    <property type="term" value="F:identical protein binding"/>
    <property type="evidence" value="ECO:0007669"/>
    <property type="project" value="UniProtKB-ARBA"/>
</dbReference>
<dbReference type="OrthoDB" id="9805918at2"/>
<keyword evidence="9 10" id="KW-0342">GTP-binding</keyword>
<feature type="binding site" evidence="10">
    <location>
        <position position="24"/>
    </location>
    <ligand>
        <name>(6S)-5-formyl-5,6,7,8-tetrahydrofolate</name>
        <dbReference type="ChEBI" id="CHEBI:57457"/>
    </ligand>
</feature>
<feature type="binding site" evidence="10">
    <location>
        <begin position="251"/>
        <end position="257"/>
    </location>
    <ligand>
        <name>GTP</name>
        <dbReference type="ChEBI" id="CHEBI:37565"/>
    </ligand>
</feature>
<feature type="binding site" evidence="10">
    <location>
        <position position="87"/>
    </location>
    <ligand>
        <name>(6S)-5-formyl-5,6,7,8-tetrahydrofolate</name>
        <dbReference type="ChEBI" id="CHEBI:57457"/>
    </ligand>
</feature>
<dbReference type="InterPro" id="IPR005225">
    <property type="entry name" value="Small_GTP-bd"/>
</dbReference>
<dbReference type="CDD" id="cd14858">
    <property type="entry name" value="TrmE_N"/>
    <property type="match status" value="1"/>
</dbReference>
<evidence type="ECO:0000256" key="6">
    <source>
        <dbReference type="ARBA" id="ARBA00022801"/>
    </source>
</evidence>
<keyword evidence="7 10" id="KW-0460">Magnesium</keyword>
<evidence type="ECO:0000256" key="8">
    <source>
        <dbReference type="ARBA" id="ARBA00022958"/>
    </source>
</evidence>
<keyword evidence="5 10" id="KW-0547">Nucleotide-binding</keyword>
<evidence type="ECO:0000259" key="12">
    <source>
        <dbReference type="PROSITE" id="PS51709"/>
    </source>
</evidence>
<protein>
    <recommendedName>
        <fullName evidence="10">tRNA modification GTPase MnmE</fullName>
        <ecNumber evidence="10">3.6.-.-</ecNumber>
    </recommendedName>
</protein>
<feature type="binding site" evidence="10">
    <location>
        <position position="251"/>
    </location>
    <ligand>
        <name>K(+)</name>
        <dbReference type="ChEBI" id="CHEBI:29103"/>
    </ligand>
</feature>
<dbReference type="GO" id="GO:0002098">
    <property type="term" value="P:tRNA wobble uridine modification"/>
    <property type="evidence" value="ECO:0007669"/>
    <property type="project" value="TreeGrafter"/>
</dbReference>
<evidence type="ECO:0000256" key="5">
    <source>
        <dbReference type="ARBA" id="ARBA00022741"/>
    </source>
</evidence>
<dbReference type="NCBIfam" id="TIGR00450">
    <property type="entry name" value="mnmE_trmE_thdF"/>
    <property type="match status" value="1"/>
</dbReference>
<dbReference type="HAMAP" id="MF_00379">
    <property type="entry name" value="GTPase_MnmE"/>
    <property type="match status" value="1"/>
</dbReference>
<keyword evidence="8 10" id="KW-0630">Potassium</keyword>
<dbReference type="InterPro" id="IPR018948">
    <property type="entry name" value="GTP-bd_TrmE_N"/>
</dbReference>
<reference evidence="13 14" key="1">
    <citation type="submission" date="2016-10" db="EMBL/GenBank/DDBJ databases">
        <authorList>
            <person name="de Groot N.N."/>
        </authorList>
    </citation>
    <scope>NUCLEOTIDE SEQUENCE [LARGE SCALE GENOMIC DNA]</scope>
    <source>
        <strain evidence="13 14">CGMCC 1.5070</strain>
    </source>
</reference>
<name>A0A1H8CIL3_9FIRM</name>
<evidence type="ECO:0000256" key="11">
    <source>
        <dbReference type="RuleBase" id="RU003313"/>
    </source>
</evidence>
<dbReference type="FunFam" id="3.40.50.300:FF:001376">
    <property type="entry name" value="tRNA modification GTPase MnmE"/>
    <property type="match status" value="1"/>
</dbReference>
<dbReference type="InterPro" id="IPR031168">
    <property type="entry name" value="G_TrmE"/>
</dbReference>
<dbReference type="RefSeq" id="WP_092754853.1">
    <property type="nucleotide sequence ID" value="NZ_FOCG01000002.1"/>
</dbReference>
<dbReference type="EMBL" id="FOCG01000002">
    <property type="protein sequence ID" value="SEM94826.1"/>
    <property type="molecule type" value="Genomic_DNA"/>
</dbReference>
<dbReference type="PANTHER" id="PTHR42714">
    <property type="entry name" value="TRNA MODIFICATION GTPASE GTPBP3"/>
    <property type="match status" value="1"/>
</dbReference>
<comment type="similarity">
    <text evidence="1 10 11">Belongs to the TRAFAC class TrmE-Era-EngA-EngB-Septin-like GTPase superfamily. TrmE GTPase family.</text>
</comment>